<reference evidence="1 2" key="1">
    <citation type="journal article" date="2009" name="PLoS Genet.">
        <title>The complete genome and proteome of Laribacter hongkongensis reveal potential mechanisms for adaptations to different temperatures and habitats.</title>
        <authorList>
            <person name="Woo P.C."/>
            <person name="Lau S.K."/>
            <person name="Tse H."/>
            <person name="Teng J.L."/>
            <person name="Curreem S.O."/>
            <person name="Tsang A.K."/>
            <person name="Fan R.Y."/>
            <person name="Wong G.K."/>
            <person name="Huang Y."/>
            <person name="Loman N.J."/>
            <person name="Snyder L.A."/>
            <person name="Cai J.J."/>
            <person name="Huang J.D."/>
            <person name="Mak W."/>
            <person name="Pallen M.J."/>
            <person name="Lok S."/>
            <person name="Yuen K.Y."/>
        </authorList>
    </citation>
    <scope>NUCLEOTIDE SEQUENCE [LARGE SCALE GENOMIC DNA]</scope>
    <source>
        <strain evidence="1 2">HLHK9</strain>
    </source>
</reference>
<evidence type="ECO:0000313" key="2">
    <source>
        <dbReference type="Proteomes" id="UP000002010"/>
    </source>
</evidence>
<dbReference type="STRING" id="557598.LHK_02928"/>
<protein>
    <submittedName>
        <fullName evidence="1">Uncharacterized protein</fullName>
    </submittedName>
</protein>
<dbReference type="Proteomes" id="UP000002010">
    <property type="component" value="Chromosome"/>
</dbReference>
<evidence type="ECO:0000313" key="1">
    <source>
        <dbReference type="EMBL" id="ACO75906.1"/>
    </source>
</evidence>
<organism evidence="1 2">
    <name type="scientific">Laribacter hongkongensis (strain HLHK9)</name>
    <dbReference type="NCBI Taxonomy" id="557598"/>
    <lineage>
        <taxon>Bacteria</taxon>
        <taxon>Pseudomonadati</taxon>
        <taxon>Pseudomonadota</taxon>
        <taxon>Betaproteobacteria</taxon>
        <taxon>Neisseriales</taxon>
        <taxon>Aquaspirillaceae</taxon>
        <taxon>Laribacter</taxon>
    </lineage>
</organism>
<sequence>MSAQLLPWFVSSFTHSCLDVAAHYANCPFTPEKAFPDACGSDIRTPDFL</sequence>
<dbReference type="KEGG" id="lhk:LHK_02928"/>
<dbReference type="AlphaFoldDB" id="C1D4W5"/>
<dbReference type="HOGENOM" id="CLU_3137162_0_0_4"/>
<proteinExistence type="predicted"/>
<accession>C1D4W5</accession>
<gene>
    <name evidence="1" type="ordered locus">LHK_02928</name>
</gene>
<keyword evidence="2" id="KW-1185">Reference proteome</keyword>
<name>C1D4W5_LARHH</name>
<dbReference type="EMBL" id="CP001154">
    <property type="protein sequence ID" value="ACO75906.1"/>
    <property type="molecule type" value="Genomic_DNA"/>
</dbReference>